<gene>
    <name evidence="1" type="ORF">SAMN06266787_1067</name>
</gene>
<evidence type="ECO:0000313" key="1">
    <source>
        <dbReference type="EMBL" id="SNR60394.1"/>
    </source>
</evidence>
<accession>A0A238XPX7</accession>
<dbReference type="Proteomes" id="UP000198297">
    <property type="component" value="Unassembled WGS sequence"/>
</dbReference>
<reference evidence="1 2" key="1">
    <citation type="submission" date="2017-06" db="EMBL/GenBank/DDBJ databases">
        <authorList>
            <person name="Kim H.J."/>
            <person name="Triplett B.A."/>
        </authorList>
    </citation>
    <scope>NUCLEOTIDE SEQUENCE [LARGE SCALE GENOMIC DNA]</scope>
    <source>
        <strain evidence="1 2">DSM 19316</strain>
    </source>
</reference>
<sequence length="105" mass="11701">MGFIYPPLYLNSQPSFPASVYVSPALLRPVVCLVTVVAPEIEQVITSLVSDFSIDALKLFMCDSKILAALFKERVTILRLCAWVVFSIIIKPMYEIGASREGNQF</sequence>
<organism evidence="1 2">
    <name type="scientific">Halorubrum ezzemoulense</name>
    <name type="common">Halorubrum chaoviator</name>
    <dbReference type="NCBI Taxonomy" id="337243"/>
    <lineage>
        <taxon>Archaea</taxon>
        <taxon>Methanobacteriati</taxon>
        <taxon>Methanobacteriota</taxon>
        <taxon>Stenosarchaea group</taxon>
        <taxon>Halobacteria</taxon>
        <taxon>Halobacteriales</taxon>
        <taxon>Haloferacaceae</taxon>
        <taxon>Halorubrum</taxon>
    </lineage>
</organism>
<evidence type="ECO:0000313" key="2">
    <source>
        <dbReference type="Proteomes" id="UP000198297"/>
    </source>
</evidence>
<dbReference type="EMBL" id="FZNK01000006">
    <property type="protein sequence ID" value="SNR60394.1"/>
    <property type="molecule type" value="Genomic_DNA"/>
</dbReference>
<name>A0A238XPX7_HALEZ</name>
<dbReference type="AlphaFoldDB" id="A0A238XPX7"/>
<proteinExistence type="predicted"/>
<protein>
    <submittedName>
        <fullName evidence="1">Uncharacterized protein</fullName>
    </submittedName>
</protein>